<evidence type="ECO:0000256" key="1">
    <source>
        <dbReference type="SAM" id="MobiDB-lite"/>
    </source>
</evidence>
<evidence type="ECO:0000313" key="2">
    <source>
        <dbReference type="EMBL" id="RRT54002.1"/>
    </source>
</evidence>
<dbReference type="AlphaFoldDB" id="A0A426YQL5"/>
<feature type="region of interest" description="Disordered" evidence="1">
    <location>
        <begin position="36"/>
        <end position="80"/>
    </location>
</feature>
<reference evidence="2 3" key="1">
    <citation type="journal article" date="2014" name="Agronomy (Basel)">
        <title>A Draft Genome Sequence for Ensete ventricosum, the Drought-Tolerant Tree Against Hunger.</title>
        <authorList>
            <person name="Harrison J."/>
            <person name="Moore K.A."/>
            <person name="Paszkiewicz K."/>
            <person name="Jones T."/>
            <person name="Grant M."/>
            <person name="Ambacheew D."/>
            <person name="Muzemil S."/>
            <person name="Studholme D.J."/>
        </authorList>
    </citation>
    <scope>NUCLEOTIDE SEQUENCE [LARGE SCALE GENOMIC DNA]</scope>
</reference>
<proteinExistence type="predicted"/>
<protein>
    <submittedName>
        <fullName evidence="2">Uncharacterized protein</fullName>
    </submittedName>
</protein>
<sequence length="124" mass="13394">SDGCDGAVEKGSLQPPDLDLRNLYLLPFAPPTRLVIGKKQSGSHRGPHPTGTNHSAVQQGITRSVDSSINKGVDRRERGRARGCSRYYSLQSASKGEEDFCFSSWSVSVAFRSAAALFVLSLLL</sequence>
<name>A0A426YQL5_ENSVE</name>
<comment type="caution">
    <text evidence="2">The sequence shown here is derived from an EMBL/GenBank/DDBJ whole genome shotgun (WGS) entry which is preliminary data.</text>
</comment>
<feature type="non-terminal residue" evidence="2">
    <location>
        <position position="1"/>
    </location>
</feature>
<dbReference type="Proteomes" id="UP000287651">
    <property type="component" value="Unassembled WGS sequence"/>
</dbReference>
<evidence type="ECO:0000313" key="3">
    <source>
        <dbReference type="Proteomes" id="UP000287651"/>
    </source>
</evidence>
<organism evidence="2 3">
    <name type="scientific">Ensete ventricosum</name>
    <name type="common">Abyssinian banana</name>
    <name type="synonym">Musa ensete</name>
    <dbReference type="NCBI Taxonomy" id="4639"/>
    <lineage>
        <taxon>Eukaryota</taxon>
        <taxon>Viridiplantae</taxon>
        <taxon>Streptophyta</taxon>
        <taxon>Embryophyta</taxon>
        <taxon>Tracheophyta</taxon>
        <taxon>Spermatophyta</taxon>
        <taxon>Magnoliopsida</taxon>
        <taxon>Liliopsida</taxon>
        <taxon>Zingiberales</taxon>
        <taxon>Musaceae</taxon>
        <taxon>Ensete</taxon>
    </lineage>
</organism>
<dbReference type="EMBL" id="AMZH03010826">
    <property type="protein sequence ID" value="RRT54002.1"/>
    <property type="molecule type" value="Genomic_DNA"/>
</dbReference>
<feature type="compositionally biased region" description="Polar residues" evidence="1">
    <location>
        <begin position="50"/>
        <end position="70"/>
    </location>
</feature>
<accession>A0A426YQL5</accession>
<gene>
    <name evidence="2" type="ORF">B296_00036701</name>
</gene>